<dbReference type="InterPro" id="IPR018000">
    <property type="entry name" value="Neurotransmitter_ion_chnl_CS"/>
</dbReference>
<evidence type="ECO:0000256" key="3">
    <source>
        <dbReference type="ARBA" id="ARBA00022989"/>
    </source>
</evidence>
<protein>
    <submittedName>
        <fullName evidence="8">Uncharacterized protein</fullName>
    </submittedName>
</protein>
<feature type="domain" description="Neurotransmitter-gated ion-channel ligand-binding" evidence="6">
    <location>
        <begin position="7"/>
        <end position="121"/>
    </location>
</feature>
<evidence type="ECO:0000259" key="6">
    <source>
        <dbReference type="Pfam" id="PF02931"/>
    </source>
</evidence>
<feature type="transmembrane region" description="Helical" evidence="5">
    <location>
        <begin position="183"/>
        <end position="210"/>
    </location>
</feature>
<evidence type="ECO:0000313" key="8">
    <source>
        <dbReference type="EMBL" id="MEQ2249666.1"/>
    </source>
</evidence>
<evidence type="ECO:0000256" key="1">
    <source>
        <dbReference type="ARBA" id="ARBA00004141"/>
    </source>
</evidence>
<dbReference type="Proteomes" id="UP001482620">
    <property type="component" value="Unassembled WGS sequence"/>
</dbReference>
<dbReference type="EMBL" id="JAHRIQ010086056">
    <property type="protein sequence ID" value="MEQ2249666.1"/>
    <property type="molecule type" value="Genomic_DNA"/>
</dbReference>
<dbReference type="InterPro" id="IPR036734">
    <property type="entry name" value="Neur_chan_lig-bd_sf"/>
</dbReference>
<keyword evidence="3 5" id="KW-1133">Transmembrane helix</keyword>
<evidence type="ECO:0000256" key="4">
    <source>
        <dbReference type="ARBA" id="ARBA00023136"/>
    </source>
</evidence>
<proteinExistence type="predicted"/>
<dbReference type="InterPro" id="IPR036719">
    <property type="entry name" value="Neuro-gated_channel_TM_sf"/>
</dbReference>
<feature type="domain" description="Neurotransmitter-gated ion-channel transmembrane" evidence="7">
    <location>
        <begin position="145"/>
        <end position="223"/>
    </location>
</feature>
<reference evidence="8 9" key="1">
    <citation type="submission" date="2021-06" db="EMBL/GenBank/DDBJ databases">
        <authorList>
            <person name="Palmer J.M."/>
        </authorList>
    </citation>
    <scope>NUCLEOTIDE SEQUENCE [LARGE SCALE GENOMIC DNA]</scope>
    <source>
        <strain evidence="9">if_2019</strain>
        <tissue evidence="8">Muscle</tissue>
    </source>
</reference>
<dbReference type="PANTHER" id="PTHR18945">
    <property type="entry name" value="NEUROTRANSMITTER GATED ION CHANNEL"/>
    <property type="match status" value="1"/>
</dbReference>
<dbReference type="InterPro" id="IPR038050">
    <property type="entry name" value="Neuro_actylchol_rec"/>
</dbReference>
<evidence type="ECO:0000313" key="9">
    <source>
        <dbReference type="Proteomes" id="UP001482620"/>
    </source>
</evidence>
<dbReference type="InterPro" id="IPR006029">
    <property type="entry name" value="Neurotrans-gated_channel_TM"/>
</dbReference>
<dbReference type="SUPFAM" id="SSF90112">
    <property type="entry name" value="Neurotransmitter-gated ion-channel transmembrane pore"/>
    <property type="match status" value="1"/>
</dbReference>
<dbReference type="SUPFAM" id="SSF63712">
    <property type="entry name" value="Nicotinic receptor ligand binding domain-like"/>
    <property type="match status" value="1"/>
</dbReference>
<keyword evidence="9" id="KW-1185">Reference proteome</keyword>
<accession>A0ABV0UZM3</accession>
<keyword evidence="2 5" id="KW-0812">Transmembrane</keyword>
<gene>
    <name evidence="8" type="ORF">ILYODFUR_031663</name>
</gene>
<dbReference type="PROSITE" id="PS00236">
    <property type="entry name" value="NEUROTR_ION_CHANNEL"/>
    <property type="match status" value="1"/>
</dbReference>
<dbReference type="InterPro" id="IPR006201">
    <property type="entry name" value="Neur_channel"/>
</dbReference>
<dbReference type="Pfam" id="PF02931">
    <property type="entry name" value="Neur_chan_LBD"/>
    <property type="match status" value="1"/>
</dbReference>
<evidence type="ECO:0000259" key="7">
    <source>
        <dbReference type="Pfam" id="PF02932"/>
    </source>
</evidence>
<dbReference type="InterPro" id="IPR006202">
    <property type="entry name" value="Neur_chan_lig-bd"/>
</dbReference>
<evidence type="ECO:0000256" key="5">
    <source>
        <dbReference type="SAM" id="Phobius"/>
    </source>
</evidence>
<comment type="subcellular location">
    <subcellularLocation>
        <location evidence="1">Membrane</location>
        <topology evidence="1">Multi-pass membrane protein</topology>
    </subcellularLocation>
</comment>
<organism evidence="8 9">
    <name type="scientific">Ilyodon furcidens</name>
    <name type="common">goldbreast splitfin</name>
    <dbReference type="NCBI Taxonomy" id="33524"/>
    <lineage>
        <taxon>Eukaryota</taxon>
        <taxon>Metazoa</taxon>
        <taxon>Chordata</taxon>
        <taxon>Craniata</taxon>
        <taxon>Vertebrata</taxon>
        <taxon>Euteleostomi</taxon>
        <taxon>Actinopterygii</taxon>
        <taxon>Neopterygii</taxon>
        <taxon>Teleostei</taxon>
        <taxon>Neoteleostei</taxon>
        <taxon>Acanthomorphata</taxon>
        <taxon>Ovalentaria</taxon>
        <taxon>Atherinomorphae</taxon>
        <taxon>Cyprinodontiformes</taxon>
        <taxon>Goodeidae</taxon>
        <taxon>Ilyodon</taxon>
    </lineage>
</organism>
<keyword evidence="4 5" id="KW-0472">Membrane</keyword>
<evidence type="ECO:0000256" key="2">
    <source>
        <dbReference type="ARBA" id="ARBA00022692"/>
    </source>
</evidence>
<name>A0ABV0UZM3_9TELE</name>
<feature type="transmembrane region" description="Helical" evidence="5">
    <location>
        <begin position="123"/>
        <end position="142"/>
    </location>
</feature>
<comment type="caution">
    <text evidence="8">The sequence shown here is derived from an EMBL/GenBank/DDBJ whole genome shotgun (WGS) entry which is preliminary data.</text>
</comment>
<dbReference type="Gene3D" id="2.70.170.10">
    <property type="entry name" value="Neurotransmitter-gated ion-channel ligand-binding domain"/>
    <property type="match status" value="1"/>
</dbReference>
<dbReference type="Pfam" id="PF02932">
    <property type="entry name" value="Neur_chan_memb"/>
    <property type="match status" value="1"/>
</dbReference>
<sequence length="344" mass="38925">MLSCRTEMDKASPSPYLNIRSHGWVEFRNDQVVISTCKMRVYKFPFDIQSCNISFKSIIHSDEEIKLFYHSNNTEITEWSRKTLQTQYEWLFVSMTVTSKTVNHFGFNQTMIVYTIYMKRRSVLYIANFVLPVLFFLCLDFASLLMSDTGGEKVGFKITILLAVTVMQLILNDILPSSSDKIPIIAVYCIGTFALMLLSLLETIVVIHLIDKDASQDNEKEMTKCQIEGQEKKLTDLQSCFIGIKKCSSCASVNKTSIDGTPFIGKEGGMGGLTEVSLALEKMSDELGDIKKSISLLSGRQEEEKPSYWTRTAQKINKVFAVFYVTATILFLAFVSTMWSSADE</sequence>
<feature type="transmembrane region" description="Helical" evidence="5">
    <location>
        <begin position="319"/>
        <end position="339"/>
    </location>
</feature>
<dbReference type="Gene3D" id="1.20.58.390">
    <property type="entry name" value="Neurotransmitter-gated ion-channel transmembrane domain"/>
    <property type="match status" value="1"/>
</dbReference>